<dbReference type="Pfam" id="PF00589">
    <property type="entry name" value="Phage_integrase"/>
    <property type="match status" value="1"/>
</dbReference>
<reference evidence="7 8" key="1">
    <citation type="submission" date="2020-09" db="EMBL/GenBank/DDBJ databases">
        <title>Actinomycete isolated from the Camponotus japonicus Mayr.</title>
        <authorList>
            <person name="Gong X."/>
        </authorList>
    </citation>
    <scope>NUCLEOTIDE SEQUENCE [LARGE SCALE GENOMIC DNA]</scope>
    <source>
        <strain evidence="7 8">2C-HV3</strain>
    </source>
</reference>
<dbReference type="SUPFAM" id="SSF56349">
    <property type="entry name" value="DNA breaking-rejoining enzymes"/>
    <property type="match status" value="1"/>
</dbReference>
<dbReference type="EMBL" id="JACXRZ010000051">
    <property type="protein sequence ID" value="MBD3148431.1"/>
    <property type="molecule type" value="Genomic_DNA"/>
</dbReference>
<evidence type="ECO:0000256" key="4">
    <source>
        <dbReference type="PROSITE-ProRule" id="PRU01248"/>
    </source>
</evidence>
<dbReference type="PANTHER" id="PTHR30349:SF91">
    <property type="entry name" value="INTA PROTEIN"/>
    <property type="match status" value="1"/>
</dbReference>
<evidence type="ECO:0000313" key="7">
    <source>
        <dbReference type="EMBL" id="MBD3148431.1"/>
    </source>
</evidence>
<dbReference type="InterPro" id="IPR002104">
    <property type="entry name" value="Integrase_catalytic"/>
</dbReference>
<organism evidence="7 8">
    <name type="scientific">Microbispora bryophytorum subsp. camponoti</name>
    <dbReference type="NCBI Taxonomy" id="1677852"/>
    <lineage>
        <taxon>Bacteria</taxon>
        <taxon>Bacillati</taxon>
        <taxon>Actinomycetota</taxon>
        <taxon>Actinomycetes</taxon>
        <taxon>Streptosporangiales</taxon>
        <taxon>Streptosporangiaceae</taxon>
        <taxon>Microbispora</taxon>
    </lineage>
</organism>
<feature type="domain" description="Core-binding (CB)" evidence="6">
    <location>
        <begin position="70"/>
        <end position="187"/>
    </location>
</feature>
<name>A0ABR8LC32_9ACTN</name>
<gene>
    <name evidence="7" type="ORF">IEQ31_35420</name>
</gene>
<comment type="caution">
    <text evidence="7">The sequence shown here is derived from an EMBL/GenBank/DDBJ whole genome shotgun (WGS) entry which is preliminary data.</text>
</comment>
<dbReference type="Proteomes" id="UP000653231">
    <property type="component" value="Unassembled WGS sequence"/>
</dbReference>
<dbReference type="RefSeq" id="WP_191055525.1">
    <property type="nucleotide sequence ID" value="NZ_JACXRZ010000051.1"/>
</dbReference>
<dbReference type="Pfam" id="PF14659">
    <property type="entry name" value="Phage_int_SAM_3"/>
    <property type="match status" value="1"/>
</dbReference>
<evidence type="ECO:0000259" key="5">
    <source>
        <dbReference type="PROSITE" id="PS51898"/>
    </source>
</evidence>
<evidence type="ECO:0000256" key="2">
    <source>
        <dbReference type="ARBA" id="ARBA00023125"/>
    </source>
</evidence>
<dbReference type="InterPro" id="IPR004107">
    <property type="entry name" value="Integrase_SAM-like_N"/>
</dbReference>
<keyword evidence="2 4" id="KW-0238">DNA-binding</keyword>
<dbReference type="PROSITE" id="PS51898">
    <property type="entry name" value="TYR_RECOMBINASE"/>
    <property type="match status" value="1"/>
</dbReference>
<keyword evidence="1" id="KW-0229">DNA integration</keyword>
<protein>
    <submittedName>
        <fullName evidence="7">Site-specific integrase</fullName>
    </submittedName>
</protein>
<keyword evidence="8" id="KW-1185">Reference proteome</keyword>
<keyword evidence="3" id="KW-0233">DNA recombination</keyword>
<dbReference type="InterPro" id="IPR013762">
    <property type="entry name" value="Integrase-like_cat_sf"/>
</dbReference>
<dbReference type="InterPro" id="IPR044068">
    <property type="entry name" value="CB"/>
</dbReference>
<accession>A0ABR8LC32</accession>
<dbReference type="InterPro" id="IPR050090">
    <property type="entry name" value="Tyrosine_recombinase_XerCD"/>
</dbReference>
<dbReference type="PROSITE" id="PS51900">
    <property type="entry name" value="CB"/>
    <property type="match status" value="1"/>
</dbReference>
<sequence>MPKRTKQPNGAGSVYQRKDGRWEGAAYLEGLDGTRKRFRVYGKTWEEANAKLTEALANARKGVPVETTSLSLGDYLTYWLEQVAKPKVRPSTYRSYETYVRLYLIPGLGKKQLKKLTAQDIRTWLVKVSKTCQCCLQGHDAKRPKRHKDPAKQQRCCAIGKCCNKVPSPRTVQYLHALLRAALAQAVREDLVLRNVAKNVQLGTVERPEIQALTLDEAKQFLRQARKGRFYAVYAVALGVGLRRGEALGLRWDDVDLDNGVLRVRQALQRQKGEGLKLVPLKTQRSRRTIRLPDNLVKVLKEHRAEQAAERLAAGSAWNNPHGLVFTTHIGTAIEPENLYRHFRAVCDAAGIRRVRLHDLRHTCATILLAQGVDTRTIMEILGHSTIVLTMNTYAHVLPEHQATALDKLEKALGGLA</sequence>
<dbReference type="CDD" id="cd01189">
    <property type="entry name" value="INT_ICEBs1_C_like"/>
    <property type="match status" value="1"/>
</dbReference>
<evidence type="ECO:0000256" key="3">
    <source>
        <dbReference type="ARBA" id="ARBA00023172"/>
    </source>
</evidence>
<evidence type="ECO:0000259" key="6">
    <source>
        <dbReference type="PROSITE" id="PS51900"/>
    </source>
</evidence>
<dbReference type="InterPro" id="IPR010998">
    <property type="entry name" value="Integrase_recombinase_N"/>
</dbReference>
<proteinExistence type="predicted"/>
<evidence type="ECO:0000313" key="8">
    <source>
        <dbReference type="Proteomes" id="UP000653231"/>
    </source>
</evidence>
<dbReference type="PANTHER" id="PTHR30349">
    <property type="entry name" value="PHAGE INTEGRASE-RELATED"/>
    <property type="match status" value="1"/>
</dbReference>
<evidence type="ECO:0000256" key="1">
    <source>
        <dbReference type="ARBA" id="ARBA00022908"/>
    </source>
</evidence>
<dbReference type="InterPro" id="IPR011010">
    <property type="entry name" value="DNA_brk_join_enz"/>
</dbReference>
<dbReference type="Gene3D" id="1.10.150.130">
    <property type="match status" value="1"/>
</dbReference>
<dbReference type="Gene3D" id="1.10.443.10">
    <property type="entry name" value="Intergrase catalytic core"/>
    <property type="match status" value="1"/>
</dbReference>
<feature type="domain" description="Tyr recombinase" evidence="5">
    <location>
        <begin position="208"/>
        <end position="407"/>
    </location>
</feature>